<feature type="transmembrane region" description="Helical" evidence="9">
    <location>
        <begin position="414"/>
        <end position="432"/>
    </location>
</feature>
<dbReference type="Proteomes" id="UP000001208">
    <property type="component" value="Chromosome"/>
</dbReference>
<dbReference type="PANTHER" id="PTHR43337:SF1">
    <property type="entry name" value="XANTHINE_URACIL PERMEASE C887.17-RELATED"/>
    <property type="match status" value="1"/>
</dbReference>
<dbReference type="InterPro" id="IPR006043">
    <property type="entry name" value="NCS2"/>
</dbReference>
<evidence type="ECO:0000313" key="11">
    <source>
        <dbReference type="Proteomes" id="UP000001208"/>
    </source>
</evidence>
<evidence type="ECO:0000256" key="4">
    <source>
        <dbReference type="ARBA" id="ARBA00022475"/>
    </source>
</evidence>
<dbReference type="AlphaFoldDB" id="B3QTR1"/>
<comment type="similarity">
    <text evidence="2 8">Belongs to the nucleobase:cation symporter-2 (NCS2) (TC 2.A.40) family. Azg-like subfamily.</text>
</comment>
<dbReference type="HOGENOM" id="CLU_024508_0_1_10"/>
<name>B3QTR1_CHLT3</name>
<keyword evidence="11" id="KW-1185">Reference proteome</keyword>
<evidence type="ECO:0000256" key="8">
    <source>
        <dbReference type="PIRNR" id="PIRNR005353"/>
    </source>
</evidence>
<evidence type="ECO:0000256" key="6">
    <source>
        <dbReference type="ARBA" id="ARBA00022989"/>
    </source>
</evidence>
<feature type="transmembrane region" description="Helical" evidence="9">
    <location>
        <begin position="50"/>
        <end position="67"/>
    </location>
</feature>
<dbReference type="GO" id="GO:0005886">
    <property type="term" value="C:plasma membrane"/>
    <property type="evidence" value="ECO:0007669"/>
    <property type="project" value="UniProtKB-SubCell"/>
</dbReference>
<sequence>MNRFFQLANHKTSYKQEVIAGLTTFFTMSYIIVVNPAILEAAGMPKGASMVATILTAIFGCLFMGFYAKRPFAIAPYMGENAFIAYTVVLSLGHSWKTALGAIFISGIIFTALTVLKLRSWLAEAIPKSLKFSFAVGIGLFLAFLGLQDMGVVALGVAGAPVKLAKLTETTSLLGILGLFITVALIQRKVPGAILIGILTVTGLSFALSLSPVPTAFMSAPPDISPVFLQLDISGALSAGFISVIVSVLVMDFVDTMGSLIGLSARANLLDKSGNLAEIEKPMLADALATIAASLFGTTTAGVYIESASGIEAGGRTGLTAIVVALMFGLSLFFAPILTAIPAYAYGPALVVVGMMMLESGTHINYQDHSEVFPAFLTIILMIYTFNIGVGMTAGFIAFPLLKVLSGRAREVSFGMWVLCIASIMFYFFYPYH</sequence>
<dbReference type="STRING" id="517418.Ctha_1802"/>
<evidence type="ECO:0000256" key="5">
    <source>
        <dbReference type="ARBA" id="ARBA00022692"/>
    </source>
</evidence>
<reference evidence="10 11" key="1">
    <citation type="submission" date="2008-06" db="EMBL/GenBank/DDBJ databases">
        <title>Complete sequence of Chloroherpeton thalassium ATCC 35110.</title>
        <authorList>
            <consortium name="US DOE Joint Genome Institute"/>
            <person name="Lucas S."/>
            <person name="Copeland A."/>
            <person name="Lapidus A."/>
            <person name="Glavina del Rio T."/>
            <person name="Dalin E."/>
            <person name="Tice H."/>
            <person name="Bruce D."/>
            <person name="Goodwin L."/>
            <person name="Pitluck S."/>
            <person name="Schmutz J."/>
            <person name="Larimer F."/>
            <person name="Land M."/>
            <person name="Hauser L."/>
            <person name="Kyrpides N."/>
            <person name="Mikhailova N."/>
            <person name="Liu Z."/>
            <person name="Li T."/>
            <person name="Zhao F."/>
            <person name="Overmann J."/>
            <person name="Bryant D.A."/>
            <person name="Richardson P."/>
        </authorList>
    </citation>
    <scope>NUCLEOTIDE SEQUENCE [LARGE SCALE GENOMIC DNA]</scope>
    <source>
        <strain evidence="11">ATCC 35110 / GB-78</strain>
    </source>
</reference>
<dbReference type="Pfam" id="PF00860">
    <property type="entry name" value="Xan_ur_permease"/>
    <property type="match status" value="1"/>
</dbReference>
<accession>B3QTR1</accession>
<feature type="transmembrane region" description="Helical" evidence="9">
    <location>
        <begin position="167"/>
        <end position="186"/>
    </location>
</feature>
<feature type="transmembrane region" description="Helical" evidence="9">
    <location>
        <begin position="193"/>
        <end position="213"/>
    </location>
</feature>
<feature type="transmembrane region" description="Helical" evidence="9">
    <location>
        <begin position="130"/>
        <end position="147"/>
    </location>
</feature>
<keyword evidence="5 8" id="KW-0812">Transmembrane</keyword>
<organism evidence="10 11">
    <name type="scientific">Chloroherpeton thalassium (strain ATCC 35110 / GB-78)</name>
    <dbReference type="NCBI Taxonomy" id="517418"/>
    <lineage>
        <taxon>Bacteria</taxon>
        <taxon>Pseudomonadati</taxon>
        <taxon>Chlorobiota</taxon>
        <taxon>Chlorobiia</taxon>
        <taxon>Chlorobiales</taxon>
        <taxon>Chloroherpetonaceae</taxon>
        <taxon>Chloroherpeton</taxon>
    </lineage>
</organism>
<feature type="transmembrane region" description="Helical" evidence="9">
    <location>
        <begin position="74"/>
        <end position="93"/>
    </location>
</feature>
<dbReference type="EMBL" id="CP001100">
    <property type="protein sequence ID" value="ACF14259.1"/>
    <property type="molecule type" value="Genomic_DNA"/>
</dbReference>
<keyword evidence="4 8" id="KW-1003">Cell membrane</keyword>
<keyword evidence="7 8" id="KW-0472">Membrane</keyword>
<feature type="transmembrane region" description="Helical" evidence="9">
    <location>
        <begin position="18"/>
        <end position="38"/>
    </location>
</feature>
<dbReference type="RefSeq" id="WP_012500343.1">
    <property type="nucleotide sequence ID" value="NC_011026.1"/>
</dbReference>
<feature type="transmembrane region" description="Helical" evidence="9">
    <location>
        <begin position="317"/>
        <end position="338"/>
    </location>
</feature>
<evidence type="ECO:0000256" key="2">
    <source>
        <dbReference type="ARBA" id="ARBA00005697"/>
    </source>
</evidence>
<dbReference type="eggNOG" id="COG2252">
    <property type="taxonomic scope" value="Bacteria"/>
</dbReference>
<evidence type="ECO:0000256" key="9">
    <source>
        <dbReference type="SAM" id="Phobius"/>
    </source>
</evidence>
<feature type="transmembrane region" description="Helical" evidence="9">
    <location>
        <begin position="372"/>
        <end position="402"/>
    </location>
</feature>
<keyword evidence="3 8" id="KW-0813">Transport</keyword>
<dbReference type="KEGG" id="cts:Ctha_1802"/>
<keyword evidence="6 8" id="KW-1133">Transmembrane helix</keyword>
<proteinExistence type="inferred from homology"/>
<protein>
    <submittedName>
        <fullName evidence="10">Xanthine/uracil/vitamin C permease</fullName>
    </submittedName>
</protein>
<feature type="transmembrane region" description="Helical" evidence="9">
    <location>
        <begin position="233"/>
        <end position="263"/>
    </location>
</feature>
<evidence type="ECO:0000256" key="1">
    <source>
        <dbReference type="ARBA" id="ARBA00004651"/>
    </source>
</evidence>
<dbReference type="PIRSF" id="PIRSF005353">
    <property type="entry name" value="PbuG"/>
    <property type="match status" value="1"/>
</dbReference>
<dbReference type="InterPro" id="IPR026033">
    <property type="entry name" value="Azg-like_bact_archaea"/>
</dbReference>
<dbReference type="GO" id="GO:0005345">
    <property type="term" value="F:purine nucleobase transmembrane transporter activity"/>
    <property type="evidence" value="ECO:0007669"/>
    <property type="project" value="TreeGrafter"/>
</dbReference>
<evidence type="ECO:0000313" key="10">
    <source>
        <dbReference type="EMBL" id="ACF14259.1"/>
    </source>
</evidence>
<evidence type="ECO:0000256" key="7">
    <source>
        <dbReference type="ARBA" id="ARBA00023136"/>
    </source>
</evidence>
<gene>
    <name evidence="10" type="ordered locus">Ctha_1802</name>
</gene>
<dbReference type="OrthoDB" id="9808458at2"/>
<evidence type="ECO:0000256" key="3">
    <source>
        <dbReference type="ARBA" id="ARBA00022448"/>
    </source>
</evidence>
<feature type="transmembrane region" description="Helical" evidence="9">
    <location>
        <begin position="99"/>
        <end position="118"/>
    </location>
</feature>
<dbReference type="PANTHER" id="PTHR43337">
    <property type="entry name" value="XANTHINE/URACIL PERMEASE C887.17-RELATED"/>
    <property type="match status" value="1"/>
</dbReference>
<comment type="subcellular location">
    <subcellularLocation>
        <location evidence="1 8">Cell membrane</location>
        <topology evidence="1 8">Multi-pass membrane protein</topology>
    </subcellularLocation>
</comment>
<dbReference type="InterPro" id="IPR045018">
    <property type="entry name" value="Azg-like"/>
</dbReference>